<comment type="caution">
    <text evidence="1">The sequence shown here is derived from an EMBL/GenBank/DDBJ whole genome shotgun (WGS) entry which is preliminary data.</text>
</comment>
<accession>A0AAN6PTH2</accession>
<evidence type="ECO:0000313" key="1">
    <source>
        <dbReference type="EMBL" id="KAK4095780.1"/>
    </source>
</evidence>
<name>A0AAN6PTH2_9PEZI</name>
<dbReference type="Proteomes" id="UP001305647">
    <property type="component" value="Unassembled WGS sequence"/>
</dbReference>
<dbReference type="EMBL" id="MU863788">
    <property type="protein sequence ID" value="KAK4095780.1"/>
    <property type="molecule type" value="Genomic_DNA"/>
</dbReference>
<reference evidence="1" key="2">
    <citation type="submission" date="2023-05" db="EMBL/GenBank/DDBJ databases">
        <authorList>
            <consortium name="Lawrence Berkeley National Laboratory"/>
            <person name="Steindorff A."/>
            <person name="Hensen N."/>
            <person name="Bonometti L."/>
            <person name="Westerberg I."/>
            <person name="Brannstrom I.O."/>
            <person name="Guillou S."/>
            <person name="Cros-Aarteil S."/>
            <person name="Calhoun S."/>
            <person name="Haridas S."/>
            <person name="Kuo A."/>
            <person name="Mondo S."/>
            <person name="Pangilinan J."/>
            <person name="Riley R."/>
            <person name="Labutti K."/>
            <person name="Andreopoulos B."/>
            <person name="Lipzen A."/>
            <person name="Chen C."/>
            <person name="Yanf M."/>
            <person name="Daum C."/>
            <person name="Ng V."/>
            <person name="Clum A."/>
            <person name="Ohm R."/>
            <person name="Martin F."/>
            <person name="Silar P."/>
            <person name="Natvig D."/>
            <person name="Lalanne C."/>
            <person name="Gautier V."/>
            <person name="Ament-Velasquez S.L."/>
            <person name="Kruys A."/>
            <person name="Hutchinson M.I."/>
            <person name="Powell A.J."/>
            <person name="Barry K."/>
            <person name="Miller A.N."/>
            <person name="Grigoriev I.V."/>
            <person name="Debuchy R."/>
            <person name="Gladieux P."/>
            <person name="Thoren M.H."/>
            <person name="Johannesson H."/>
        </authorList>
    </citation>
    <scope>NUCLEOTIDE SEQUENCE</scope>
    <source>
        <strain evidence="1">CBS 757.83</strain>
    </source>
</reference>
<gene>
    <name evidence="1" type="ORF">N658DRAFT_535629</name>
</gene>
<protein>
    <submittedName>
        <fullName evidence="1">Uncharacterized protein</fullName>
    </submittedName>
</protein>
<evidence type="ECO:0000313" key="2">
    <source>
        <dbReference type="Proteomes" id="UP001305647"/>
    </source>
</evidence>
<organism evidence="1 2">
    <name type="scientific">Parathielavia hyrcaniae</name>
    <dbReference type="NCBI Taxonomy" id="113614"/>
    <lineage>
        <taxon>Eukaryota</taxon>
        <taxon>Fungi</taxon>
        <taxon>Dikarya</taxon>
        <taxon>Ascomycota</taxon>
        <taxon>Pezizomycotina</taxon>
        <taxon>Sordariomycetes</taxon>
        <taxon>Sordariomycetidae</taxon>
        <taxon>Sordariales</taxon>
        <taxon>Chaetomiaceae</taxon>
        <taxon>Parathielavia</taxon>
    </lineage>
</organism>
<dbReference type="AlphaFoldDB" id="A0AAN6PTH2"/>
<sequence>MNHGPTQNNACRGKTLEGIIHSVYNNPPMKTLVLVKRLRLRHDLVRLPCLLSTLPLHQQFLAAVIPLVFAANRLHLPLLGDFELGLIPHLNSPSTAPRELLGDRGPRKSLPLQLKNLCVIRWRVSRPP</sequence>
<proteinExistence type="predicted"/>
<reference evidence="1" key="1">
    <citation type="journal article" date="2023" name="Mol. Phylogenet. Evol.">
        <title>Genome-scale phylogeny and comparative genomics of the fungal order Sordariales.</title>
        <authorList>
            <person name="Hensen N."/>
            <person name="Bonometti L."/>
            <person name="Westerberg I."/>
            <person name="Brannstrom I.O."/>
            <person name="Guillou S."/>
            <person name="Cros-Aarteil S."/>
            <person name="Calhoun S."/>
            <person name="Haridas S."/>
            <person name="Kuo A."/>
            <person name="Mondo S."/>
            <person name="Pangilinan J."/>
            <person name="Riley R."/>
            <person name="LaButti K."/>
            <person name="Andreopoulos B."/>
            <person name="Lipzen A."/>
            <person name="Chen C."/>
            <person name="Yan M."/>
            <person name="Daum C."/>
            <person name="Ng V."/>
            <person name="Clum A."/>
            <person name="Steindorff A."/>
            <person name="Ohm R.A."/>
            <person name="Martin F."/>
            <person name="Silar P."/>
            <person name="Natvig D.O."/>
            <person name="Lalanne C."/>
            <person name="Gautier V."/>
            <person name="Ament-Velasquez S.L."/>
            <person name="Kruys A."/>
            <person name="Hutchinson M.I."/>
            <person name="Powell A.J."/>
            <person name="Barry K."/>
            <person name="Miller A.N."/>
            <person name="Grigoriev I.V."/>
            <person name="Debuchy R."/>
            <person name="Gladieux P."/>
            <person name="Hiltunen Thoren M."/>
            <person name="Johannesson H."/>
        </authorList>
    </citation>
    <scope>NUCLEOTIDE SEQUENCE</scope>
    <source>
        <strain evidence="1">CBS 757.83</strain>
    </source>
</reference>
<keyword evidence="2" id="KW-1185">Reference proteome</keyword>